<dbReference type="AlphaFoldDB" id="A0A7S3LPK5"/>
<evidence type="ECO:0000256" key="1">
    <source>
        <dbReference type="SAM" id="MobiDB-lite"/>
    </source>
</evidence>
<sequence length="329" mass="37609">MGELLASRRRGKRNRNQREVFDYEAIASLPQLSSASDCRRQREKRNRYRHEHKHERRRPVGYVRPRTTIKLKEKTKVNLERKIFAEKKSKTSNNENSEAPVVYSAPVKKSSFNQNEIPQEVKKFFPQQTKKKGRGRPRKNPVKAEIVEDSSNKKLEAPVDVYVSKHEHIKVNIKDVDLDVGKIKCIKKRGRGRPRKQSVSVTKSICSPIETELGCADFDSSSVSTTSSRKVNRQNSKPLPPWVDKKFVDKVTGSSRKIKYSRASVTSNGRDSKDVPWSSSFLDRSLDSHGNKFTSAYDAFSSDLSLFDSVGTLSTITDLEMMEWLTEVT</sequence>
<organism evidence="2">
    <name type="scientific">Aplanochytrium stocchinoi</name>
    <dbReference type="NCBI Taxonomy" id="215587"/>
    <lineage>
        <taxon>Eukaryota</taxon>
        <taxon>Sar</taxon>
        <taxon>Stramenopiles</taxon>
        <taxon>Bigyra</taxon>
        <taxon>Labyrinthulomycetes</taxon>
        <taxon>Thraustochytrida</taxon>
        <taxon>Thraustochytriidae</taxon>
        <taxon>Aplanochytrium</taxon>
    </lineage>
</organism>
<feature type="compositionally biased region" description="Basic residues" evidence="1">
    <location>
        <begin position="129"/>
        <end position="141"/>
    </location>
</feature>
<dbReference type="SMART" id="SM00384">
    <property type="entry name" value="AT_hook"/>
    <property type="match status" value="2"/>
</dbReference>
<dbReference type="PRINTS" id="PR00929">
    <property type="entry name" value="ATHOOK"/>
</dbReference>
<reference evidence="2" key="1">
    <citation type="submission" date="2021-01" db="EMBL/GenBank/DDBJ databases">
        <authorList>
            <person name="Corre E."/>
            <person name="Pelletier E."/>
            <person name="Niang G."/>
            <person name="Scheremetjew M."/>
            <person name="Finn R."/>
            <person name="Kale V."/>
            <person name="Holt S."/>
            <person name="Cochrane G."/>
            <person name="Meng A."/>
            <person name="Brown T."/>
            <person name="Cohen L."/>
        </authorList>
    </citation>
    <scope>NUCLEOTIDE SEQUENCE</scope>
    <source>
        <strain evidence="2">GSBS06</strain>
    </source>
</reference>
<dbReference type="GO" id="GO:0003677">
    <property type="term" value="F:DNA binding"/>
    <property type="evidence" value="ECO:0007669"/>
    <property type="project" value="InterPro"/>
</dbReference>
<protein>
    <submittedName>
        <fullName evidence="2">Uncharacterized protein</fullName>
    </submittedName>
</protein>
<dbReference type="Pfam" id="PF02178">
    <property type="entry name" value="AT_hook"/>
    <property type="match status" value="2"/>
</dbReference>
<evidence type="ECO:0000313" key="2">
    <source>
        <dbReference type="EMBL" id="CAE0437285.1"/>
    </source>
</evidence>
<dbReference type="InterPro" id="IPR017956">
    <property type="entry name" value="AT_hook_DNA-bd_motif"/>
</dbReference>
<accession>A0A7S3LPK5</accession>
<proteinExistence type="predicted"/>
<name>A0A7S3LPK5_9STRA</name>
<feature type="region of interest" description="Disordered" evidence="1">
    <location>
        <begin position="126"/>
        <end position="149"/>
    </location>
</feature>
<gene>
    <name evidence="2" type="ORF">ASTO00021_LOCUS7542</name>
</gene>
<feature type="region of interest" description="Disordered" evidence="1">
    <location>
        <begin position="32"/>
        <end position="60"/>
    </location>
</feature>
<feature type="compositionally biased region" description="Basic residues" evidence="1">
    <location>
        <begin position="41"/>
        <end position="59"/>
    </location>
</feature>
<dbReference type="EMBL" id="HBIN01010100">
    <property type="protein sequence ID" value="CAE0437285.1"/>
    <property type="molecule type" value="Transcribed_RNA"/>
</dbReference>